<dbReference type="GeneID" id="28248859"/>
<dbReference type="RefSeq" id="WP_005620545.1">
    <property type="nucleotide sequence ID" value="NZ_CP015230.1"/>
</dbReference>
<keyword evidence="1" id="KW-0812">Transmembrane</keyword>
<evidence type="ECO:0000313" key="2">
    <source>
        <dbReference type="EMBL" id="ANP39816.1"/>
    </source>
</evidence>
<evidence type="ECO:0000313" key="3">
    <source>
        <dbReference type="Proteomes" id="UP000013243"/>
    </source>
</evidence>
<evidence type="ECO:0008006" key="4">
    <source>
        <dbReference type="Google" id="ProtNLM"/>
    </source>
</evidence>
<dbReference type="KEGG" id="rmb:K529_003465"/>
<feature type="transmembrane region" description="Helical" evidence="1">
    <location>
        <begin position="172"/>
        <end position="196"/>
    </location>
</feature>
<accession>A0A1B0ZZX1</accession>
<name>A0A1B0ZZX1_9RHOB</name>
<feature type="transmembrane region" description="Helical" evidence="1">
    <location>
        <begin position="72"/>
        <end position="96"/>
    </location>
</feature>
<dbReference type="InterPro" id="IPR018750">
    <property type="entry name" value="DUF2306_membrane"/>
</dbReference>
<feature type="transmembrane region" description="Helical" evidence="1">
    <location>
        <begin position="138"/>
        <end position="160"/>
    </location>
</feature>
<dbReference type="OrthoDB" id="8759010at2"/>
<feature type="transmembrane region" description="Helical" evidence="1">
    <location>
        <begin position="108"/>
        <end position="132"/>
    </location>
</feature>
<feature type="transmembrane region" description="Helical" evidence="1">
    <location>
        <begin position="7"/>
        <end position="29"/>
    </location>
</feature>
<protein>
    <recommendedName>
        <fullName evidence="4">DUF2306 domain-containing protein</fullName>
    </recommendedName>
</protein>
<keyword evidence="1" id="KW-1133">Transmembrane helix</keyword>
<gene>
    <name evidence="2" type="ORF">K529_003465</name>
</gene>
<reference evidence="2 3" key="1">
    <citation type="journal article" date="2016" name="ISME J.">
        <title>Global occurrence and heterogeneity of the Roseobacter-clade species Ruegeria mobilis.</title>
        <authorList>
            <person name="Sonnenschein E."/>
            <person name="Gram L."/>
        </authorList>
    </citation>
    <scope>NUCLEOTIDE SEQUENCE [LARGE SCALE GENOMIC DNA]</scope>
    <source>
        <strain evidence="2 3">F1926</strain>
    </source>
</reference>
<feature type="transmembrane region" description="Helical" evidence="1">
    <location>
        <begin position="202"/>
        <end position="221"/>
    </location>
</feature>
<dbReference type="Pfam" id="PF10067">
    <property type="entry name" value="DUF2306"/>
    <property type="match status" value="1"/>
</dbReference>
<dbReference type="EMBL" id="CP015230">
    <property type="protein sequence ID" value="ANP39816.1"/>
    <property type="molecule type" value="Genomic_DNA"/>
</dbReference>
<dbReference type="Proteomes" id="UP000013243">
    <property type="component" value="Chromosome"/>
</dbReference>
<sequence length="234" mass="25717">MLKIARHVFLYVGIALTLMIALYSLRYLFGGAASVLALAETDAMLEYLSGQQSSFWHEFSVRQQPLYQSSEFAVVGHITAASVALIAGIIQFLPVVRQKAPLLHRASGYFYAFTATLGLGLGAYISFSLPMIGGTNTIISNIVGGILGISFVGIAFYHIWKKHYLQHGQWMLRSYAVLLAILTVYLLVAFFALLGVEAERGYALAHMLCFPINLALVELFIRKSASGKLVLAYE</sequence>
<dbReference type="AlphaFoldDB" id="A0A1B0ZZX1"/>
<organism evidence="2 3">
    <name type="scientific">Tritonibacter mobilis F1926</name>
    <dbReference type="NCBI Taxonomy" id="1265309"/>
    <lineage>
        <taxon>Bacteria</taxon>
        <taxon>Pseudomonadati</taxon>
        <taxon>Pseudomonadota</taxon>
        <taxon>Alphaproteobacteria</taxon>
        <taxon>Rhodobacterales</taxon>
        <taxon>Paracoccaceae</taxon>
        <taxon>Tritonibacter</taxon>
    </lineage>
</organism>
<evidence type="ECO:0000256" key="1">
    <source>
        <dbReference type="SAM" id="Phobius"/>
    </source>
</evidence>
<proteinExistence type="predicted"/>
<dbReference type="STRING" id="1265309.K529_003465"/>
<keyword evidence="1" id="KW-0472">Membrane</keyword>